<reference evidence="1 2" key="1">
    <citation type="submission" date="2023-03" db="EMBL/GenBank/DDBJ databases">
        <title>WGS of Gossypium arboreum.</title>
        <authorList>
            <person name="Yu D."/>
        </authorList>
    </citation>
    <scope>NUCLEOTIDE SEQUENCE [LARGE SCALE GENOMIC DNA]</scope>
    <source>
        <tissue evidence="1">Leaf</tissue>
    </source>
</reference>
<evidence type="ECO:0000313" key="1">
    <source>
        <dbReference type="EMBL" id="KAK5840601.1"/>
    </source>
</evidence>
<sequence>MTNTRGKFKVVVPASKKRKGPGTTSSSASTKVRHPYLQFSADPPEDLLQLLCMRLLGLGQCIDWAVLEQVGLVDEAHTFITTAPWDRFFDIVEPTYMELTLEFCSTFYLQRVMSSHDEHGTITFQLGGLVRHMRVPEFGAVLGIYTDEFMGADNFLPLHRNIYYSPSCC</sequence>
<evidence type="ECO:0000313" key="2">
    <source>
        <dbReference type="Proteomes" id="UP001358586"/>
    </source>
</evidence>
<comment type="caution">
    <text evidence="1">The sequence shown here is derived from an EMBL/GenBank/DDBJ whole genome shotgun (WGS) entry which is preliminary data.</text>
</comment>
<dbReference type="Proteomes" id="UP001358586">
    <property type="component" value="Chromosome 3"/>
</dbReference>
<proteinExistence type="predicted"/>
<dbReference type="EMBL" id="JARKNE010000003">
    <property type="protein sequence ID" value="KAK5840601.1"/>
    <property type="molecule type" value="Genomic_DNA"/>
</dbReference>
<keyword evidence="2" id="KW-1185">Reference proteome</keyword>
<accession>A0ABR0QMN6</accession>
<organism evidence="1 2">
    <name type="scientific">Gossypium arboreum</name>
    <name type="common">Tree cotton</name>
    <name type="synonym">Gossypium nanking</name>
    <dbReference type="NCBI Taxonomy" id="29729"/>
    <lineage>
        <taxon>Eukaryota</taxon>
        <taxon>Viridiplantae</taxon>
        <taxon>Streptophyta</taxon>
        <taxon>Embryophyta</taxon>
        <taxon>Tracheophyta</taxon>
        <taxon>Spermatophyta</taxon>
        <taxon>Magnoliopsida</taxon>
        <taxon>eudicotyledons</taxon>
        <taxon>Gunneridae</taxon>
        <taxon>Pentapetalae</taxon>
        <taxon>rosids</taxon>
        <taxon>malvids</taxon>
        <taxon>Malvales</taxon>
        <taxon>Malvaceae</taxon>
        <taxon>Malvoideae</taxon>
        <taxon>Gossypium</taxon>
    </lineage>
</organism>
<protein>
    <submittedName>
        <fullName evidence="1">Uncharacterized protein</fullName>
    </submittedName>
</protein>
<name>A0ABR0QMN6_GOSAR</name>
<gene>
    <name evidence="1" type="ORF">PVK06_009504</name>
</gene>